<proteinExistence type="predicted"/>
<evidence type="ECO:0000256" key="5">
    <source>
        <dbReference type="ARBA" id="ARBA00022967"/>
    </source>
</evidence>
<dbReference type="OrthoDB" id="9800654at2"/>
<gene>
    <name evidence="8" type="ORF">DKG74_14985</name>
</gene>
<dbReference type="GO" id="GO:0005524">
    <property type="term" value="F:ATP binding"/>
    <property type="evidence" value="ECO:0007669"/>
    <property type="project" value="UniProtKB-KW"/>
</dbReference>
<keyword evidence="2" id="KW-0547">Nucleotide-binding</keyword>
<dbReference type="InterPro" id="IPR003439">
    <property type="entry name" value="ABC_transporter-like_ATP-bd"/>
</dbReference>
<dbReference type="InterPro" id="IPR005895">
    <property type="entry name" value="ABC_transptr_haem_export_CcmA"/>
</dbReference>
<dbReference type="InterPro" id="IPR003593">
    <property type="entry name" value="AAA+_ATPase"/>
</dbReference>
<dbReference type="GO" id="GO:0016887">
    <property type="term" value="F:ATP hydrolysis activity"/>
    <property type="evidence" value="ECO:0007669"/>
    <property type="project" value="InterPro"/>
</dbReference>
<dbReference type="Proteomes" id="UP000245461">
    <property type="component" value="Unassembled WGS sequence"/>
</dbReference>
<evidence type="ECO:0000313" key="9">
    <source>
        <dbReference type="Proteomes" id="UP000245461"/>
    </source>
</evidence>
<evidence type="ECO:0000256" key="4">
    <source>
        <dbReference type="ARBA" id="ARBA00022840"/>
    </source>
</evidence>
<keyword evidence="5" id="KW-1278">Translocase</keyword>
<keyword evidence="6" id="KW-0472">Membrane</keyword>
<protein>
    <submittedName>
        <fullName evidence="8">Heme ABC transporter ATP-binding protein CcmA</fullName>
    </submittedName>
</protein>
<dbReference type="AlphaFoldDB" id="A0A317E2C3"/>
<evidence type="ECO:0000256" key="6">
    <source>
        <dbReference type="ARBA" id="ARBA00023136"/>
    </source>
</evidence>
<dbReference type="PROSITE" id="PS00211">
    <property type="entry name" value="ABC_TRANSPORTER_1"/>
    <property type="match status" value="1"/>
</dbReference>
<keyword evidence="4 8" id="KW-0067">ATP-binding</keyword>
<dbReference type="SUPFAM" id="SSF52540">
    <property type="entry name" value="P-loop containing nucleoside triphosphate hydrolases"/>
    <property type="match status" value="1"/>
</dbReference>
<evidence type="ECO:0000259" key="7">
    <source>
        <dbReference type="PROSITE" id="PS50893"/>
    </source>
</evidence>
<evidence type="ECO:0000313" key="8">
    <source>
        <dbReference type="EMBL" id="PWR20310.1"/>
    </source>
</evidence>
<feature type="domain" description="ABC transporter" evidence="7">
    <location>
        <begin position="2"/>
        <end position="202"/>
    </location>
</feature>
<keyword evidence="9" id="KW-1185">Reference proteome</keyword>
<dbReference type="NCBIfam" id="NF010061">
    <property type="entry name" value="PRK13538.1"/>
    <property type="match status" value="1"/>
</dbReference>
<dbReference type="PANTHER" id="PTHR43499">
    <property type="entry name" value="ABC TRANSPORTER I FAMILY MEMBER 1"/>
    <property type="match status" value="1"/>
</dbReference>
<dbReference type="InterPro" id="IPR027417">
    <property type="entry name" value="P-loop_NTPase"/>
</dbReference>
<dbReference type="Pfam" id="PF00005">
    <property type="entry name" value="ABC_tran"/>
    <property type="match status" value="1"/>
</dbReference>
<dbReference type="InterPro" id="IPR017871">
    <property type="entry name" value="ABC_transporter-like_CS"/>
</dbReference>
<dbReference type="EMBL" id="QGLE01000009">
    <property type="protein sequence ID" value="PWR20310.1"/>
    <property type="molecule type" value="Genomic_DNA"/>
</dbReference>
<dbReference type="NCBIfam" id="TIGR01189">
    <property type="entry name" value="ccmA"/>
    <property type="match status" value="1"/>
</dbReference>
<dbReference type="SMART" id="SM00382">
    <property type="entry name" value="AAA"/>
    <property type="match status" value="1"/>
</dbReference>
<accession>A0A317E2C3</accession>
<evidence type="ECO:0000256" key="2">
    <source>
        <dbReference type="ARBA" id="ARBA00022741"/>
    </source>
</evidence>
<comment type="caution">
    <text evidence="8">The sequence shown here is derived from an EMBL/GenBank/DDBJ whole genome shotgun (WGS) entry which is preliminary data.</text>
</comment>
<organism evidence="8 9">
    <name type="scientific">Zavarzinia aquatilis</name>
    <dbReference type="NCBI Taxonomy" id="2211142"/>
    <lineage>
        <taxon>Bacteria</taxon>
        <taxon>Pseudomonadati</taxon>
        <taxon>Pseudomonadota</taxon>
        <taxon>Alphaproteobacteria</taxon>
        <taxon>Rhodospirillales</taxon>
        <taxon>Zavarziniaceae</taxon>
        <taxon>Zavarzinia</taxon>
    </lineage>
</organism>
<sequence>MLATTGLGIIRGERAVFTDIDLAVEPGEAVVLRGPNGAGKSTLLRILAGLLSPTVGRVTWDGAAIADDREAHGRRLRYAGHGDALKLALTAFDNLAFWARFEGTPVEAVDDALDRLGLGALGMLPAGVMSAGQKRRLGLARLALAPRPLWLLDEPTVSLDAASVDLLAGMIWDHRAAGGMVVVATHDGLSLPNARTFVLEKAA</sequence>
<dbReference type="GO" id="GO:0022857">
    <property type="term" value="F:transmembrane transporter activity"/>
    <property type="evidence" value="ECO:0007669"/>
    <property type="project" value="InterPro"/>
</dbReference>
<dbReference type="PANTHER" id="PTHR43499:SF1">
    <property type="entry name" value="ABC TRANSPORTER I FAMILY MEMBER 1"/>
    <property type="match status" value="1"/>
</dbReference>
<dbReference type="PROSITE" id="PS50893">
    <property type="entry name" value="ABC_TRANSPORTER_2"/>
    <property type="match status" value="1"/>
</dbReference>
<keyword evidence="3" id="KW-0201">Cytochrome c-type biogenesis</keyword>
<reference evidence="8 9" key="1">
    <citation type="submission" date="2018-05" db="EMBL/GenBank/DDBJ databases">
        <title>Zavarzinia sp. HR-AS.</title>
        <authorList>
            <person name="Lee Y."/>
            <person name="Jeon C.O."/>
        </authorList>
    </citation>
    <scope>NUCLEOTIDE SEQUENCE [LARGE SCALE GENOMIC DNA]</scope>
    <source>
        <strain evidence="8 9">HR-AS</strain>
    </source>
</reference>
<dbReference type="Gene3D" id="3.40.50.300">
    <property type="entry name" value="P-loop containing nucleotide triphosphate hydrolases"/>
    <property type="match status" value="1"/>
</dbReference>
<dbReference type="RefSeq" id="WP_109906984.1">
    <property type="nucleotide sequence ID" value="NZ_QGLE01000009.1"/>
</dbReference>
<evidence type="ECO:0000256" key="1">
    <source>
        <dbReference type="ARBA" id="ARBA00022448"/>
    </source>
</evidence>
<evidence type="ECO:0000256" key="3">
    <source>
        <dbReference type="ARBA" id="ARBA00022748"/>
    </source>
</evidence>
<dbReference type="GO" id="GO:0017004">
    <property type="term" value="P:cytochrome complex assembly"/>
    <property type="evidence" value="ECO:0007669"/>
    <property type="project" value="UniProtKB-KW"/>
</dbReference>
<name>A0A317E2C3_9PROT</name>
<keyword evidence="1" id="KW-0813">Transport</keyword>